<dbReference type="GO" id="GO:0009640">
    <property type="term" value="P:photomorphogenesis"/>
    <property type="evidence" value="ECO:0007669"/>
    <property type="project" value="TreeGrafter"/>
</dbReference>
<name>A0A5J5AEN7_9ASTE</name>
<dbReference type="AlphaFoldDB" id="A0A5J5AEN7"/>
<reference evidence="12 13" key="1">
    <citation type="submission" date="2019-09" db="EMBL/GenBank/DDBJ databases">
        <title>A chromosome-level genome assembly of the Chinese tupelo Nyssa sinensis.</title>
        <authorList>
            <person name="Yang X."/>
            <person name="Kang M."/>
            <person name="Yang Y."/>
            <person name="Xiong H."/>
            <person name="Wang M."/>
            <person name="Zhang Z."/>
            <person name="Wang Z."/>
            <person name="Wu H."/>
            <person name="Ma T."/>
            <person name="Liu J."/>
            <person name="Xi Z."/>
        </authorList>
    </citation>
    <scope>NUCLEOTIDE SEQUENCE [LARGE SCALE GENOMIC DNA]</scope>
    <source>
        <strain evidence="12">J267</strain>
        <tissue evidence="12">Leaf</tissue>
    </source>
</reference>
<dbReference type="Pfam" id="PF00643">
    <property type="entry name" value="zf-B_box"/>
    <property type="match status" value="1"/>
</dbReference>
<proteinExistence type="predicted"/>
<dbReference type="GO" id="GO:0000976">
    <property type="term" value="F:transcription cis-regulatory region binding"/>
    <property type="evidence" value="ECO:0007669"/>
    <property type="project" value="UniProtKB-ARBA"/>
</dbReference>
<evidence type="ECO:0000256" key="10">
    <source>
        <dbReference type="SAM" id="MobiDB-lite"/>
    </source>
</evidence>
<evidence type="ECO:0000256" key="9">
    <source>
        <dbReference type="PROSITE-ProRule" id="PRU00024"/>
    </source>
</evidence>
<dbReference type="PROSITE" id="PS50119">
    <property type="entry name" value="ZF_BBOX"/>
    <property type="match status" value="2"/>
</dbReference>
<dbReference type="PANTHER" id="PTHR31832">
    <property type="entry name" value="B-BOX ZINC FINGER PROTEIN 22"/>
    <property type="match status" value="1"/>
</dbReference>
<evidence type="ECO:0000256" key="7">
    <source>
        <dbReference type="ARBA" id="ARBA00023163"/>
    </source>
</evidence>
<keyword evidence="8" id="KW-0539">Nucleus</keyword>
<evidence type="ECO:0000256" key="6">
    <source>
        <dbReference type="ARBA" id="ARBA00023015"/>
    </source>
</evidence>
<dbReference type="Proteomes" id="UP000325577">
    <property type="component" value="Linkage Group LG21"/>
</dbReference>
<keyword evidence="6" id="KW-0805">Transcription regulation</keyword>
<organism evidence="12 13">
    <name type="scientific">Nyssa sinensis</name>
    <dbReference type="NCBI Taxonomy" id="561372"/>
    <lineage>
        <taxon>Eukaryota</taxon>
        <taxon>Viridiplantae</taxon>
        <taxon>Streptophyta</taxon>
        <taxon>Embryophyta</taxon>
        <taxon>Tracheophyta</taxon>
        <taxon>Spermatophyta</taxon>
        <taxon>Magnoliopsida</taxon>
        <taxon>eudicotyledons</taxon>
        <taxon>Gunneridae</taxon>
        <taxon>Pentapetalae</taxon>
        <taxon>asterids</taxon>
        <taxon>Cornales</taxon>
        <taxon>Nyssaceae</taxon>
        <taxon>Nyssa</taxon>
    </lineage>
</organism>
<feature type="region of interest" description="Disordered" evidence="10">
    <location>
        <begin position="139"/>
        <end position="174"/>
    </location>
</feature>
<dbReference type="FunFam" id="3.30.160.60:FF:000856">
    <property type="entry name" value="B-box zinc finger protein 21"/>
    <property type="match status" value="1"/>
</dbReference>
<accession>A0A5J5AEN7</accession>
<gene>
    <name evidence="12" type="ORF">F0562_036059</name>
</gene>
<dbReference type="GO" id="GO:0008270">
    <property type="term" value="F:zinc ion binding"/>
    <property type="evidence" value="ECO:0007669"/>
    <property type="project" value="UniProtKB-KW"/>
</dbReference>
<protein>
    <recommendedName>
        <fullName evidence="11">B box-type domain-containing protein</fullName>
    </recommendedName>
</protein>
<evidence type="ECO:0000256" key="2">
    <source>
        <dbReference type="ARBA" id="ARBA00022723"/>
    </source>
</evidence>
<dbReference type="InterPro" id="IPR049808">
    <property type="entry name" value="CONSTANS-like_Bbox1"/>
</dbReference>
<evidence type="ECO:0000256" key="8">
    <source>
        <dbReference type="ARBA" id="ARBA00023242"/>
    </source>
</evidence>
<evidence type="ECO:0000256" key="5">
    <source>
        <dbReference type="ARBA" id="ARBA00022833"/>
    </source>
</evidence>
<dbReference type="EMBL" id="CM018045">
    <property type="protein sequence ID" value="KAA8528704.1"/>
    <property type="molecule type" value="Genomic_DNA"/>
</dbReference>
<dbReference type="CDD" id="cd19821">
    <property type="entry name" value="Bbox1_BBX-like"/>
    <property type="match status" value="2"/>
</dbReference>
<feature type="domain" description="B box-type" evidence="11">
    <location>
        <begin position="1"/>
        <end position="47"/>
    </location>
</feature>
<dbReference type="SMART" id="SM00336">
    <property type="entry name" value="BBOX"/>
    <property type="match status" value="2"/>
</dbReference>
<keyword evidence="3" id="KW-0677">Repeat</keyword>
<dbReference type="InterPro" id="IPR000315">
    <property type="entry name" value="Znf_B-box"/>
</dbReference>
<dbReference type="InterPro" id="IPR051979">
    <property type="entry name" value="B-box_zinc_finger"/>
</dbReference>
<comment type="subcellular location">
    <subcellularLocation>
        <location evidence="1">Nucleus</location>
    </subcellularLocation>
</comment>
<evidence type="ECO:0000256" key="4">
    <source>
        <dbReference type="ARBA" id="ARBA00022771"/>
    </source>
</evidence>
<evidence type="ECO:0000259" key="11">
    <source>
        <dbReference type="PROSITE" id="PS50119"/>
    </source>
</evidence>
<evidence type="ECO:0000256" key="1">
    <source>
        <dbReference type="ARBA" id="ARBA00004123"/>
    </source>
</evidence>
<keyword evidence="7" id="KW-0804">Transcription</keyword>
<sequence length="301" mass="32734">MKIQCDVCNKDEASVFCSADEAALCDTCDHRVHHANKLASKHQRFSLLQPSPKQVPLCDICQEKRALLFCQQDRAILCRDCDVPIHKANEHTQKHNRFLLTGVKLSATSALYSPSSSSATAAITKGCDSVSNLKSQNSISNPVSVSPAILNPQPIAKTSTTTATTDDKGGGQNQLTSSISEYLIEMLPGWHVEDFLDSSPAPYGFCKTVEDDVMPLWDAGFDGGLSSLSSENMAMWVPQAPLAQSDPPSNLAFGGQIGFKEAKEATNNMKSSSRKWRDDGCFTVPEISLPSTGTKRSRTFW</sequence>
<dbReference type="OrthoDB" id="153872at2759"/>
<keyword evidence="4 9" id="KW-0863">Zinc-finger</keyword>
<dbReference type="GO" id="GO:0006355">
    <property type="term" value="P:regulation of DNA-templated transcription"/>
    <property type="evidence" value="ECO:0007669"/>
    <property type="project" value="TreeGrafter"/>
</dbReference>
<evidence type="ECO:0000256" key="3">
    <source>
        <dbReference type="ARBA" id="ARBA00022737"/>
    </source>
</evidence>
<dbReference type="Gene3D" id="3.30.160.60">
    <property type="entry name" value="Classic Zinc Finger"/>
    <property type="match status" value="1"/>
</dbReference>
<keyword evidence="13" id="KW-1185">Reference proteome</keyword>
<keyword evidence="2" id="KW-0479">Metal-binding</keyword>
<feature type="domain" description="B box-type" evidence="11">
    <location>
        <begin position="53"/>
        <end position="100"/>
    </location>
</feature>
<keyword evidence="5" id="KW-0862">Zinc</keyword>
<dbReference type="PANTHER" id="PTHR31832:SF52">
    <property type="entry name" value="B-BOX ZINC FINGER PROTEIN 21"/>
    <property type="match status" value="1"/>
</dbReference>
<dbReference type="GO" id="GO:0005634">
    <property type="term" value="C:nucleus"/>
    <property type="evidence" value="ECO:0007669"/>
    <property type="project" value="UniProtKB-SubCell"/>
</dbReference>
<evidence type="ECO:0000313" key="12">
    <source>
        <dbReference type="EMBL" id="KAA8528704.1"/>
    </source>
</evidence>
<evidence type="ECO:0000313" key="13">
    <source>
        <dbReference type="Proteomes" id="UP000325577"/>
    </source>
</evidence>